<evidence type="ECO:0008006" key="4">
    <source>
        <dbReference type="Google" id="ProtNLM"/>
    </source>
</evidence>
<dbReference type="EMBL" id="VTUX01000002">
    <property type="protein sequence ID" value="KAA1193439.1"/>
    <property type="molecule type" value="Genomic_DNA"/>
</dbReference>
<dbReference type="Proteomes" id="UP000323708">
    <property type="component" value="Unassembled WGS sequence"/>
</dbReference>
<feature type="transmembrane region" description="Helical" evidence="1">
    <location>
        <begin position="86"/>
        <end position="103"/>
    </location>
</feature>
<evidence type="ECO:0000313" key="2">
    <source>
        <dbReference type="EMBL" id="KAA1193439.1"/>
    </source>
</evidence>
<keyword evidence="1" id="KW-0472">Membrane</keyword>
<organism evidence="2 3">
    <name type="scientific">Pseudohalioglobus sediminis</name>
    <dbReference type="NCBI Taxonomy" id="2606449"/>
    <lineage>
        <taxon>Bacteria</taxon>
        <taxon>Pseudomonadati</taxon>
        <taxon>Pseudomonadota</taxon>
        <taxon>Gammaproteobacteria</taxon>
        <taxon>Cellvibrionales</taxon>
        <taxon>Halieaceae</taxon>
        <taxon>Pseudohalioglobus</taxon>
    </lineage>
</organism>
<feature type="transmembrane region" description="Helical" evidence="1">
    <location>
        <begin position="147"/>
        <end position="170"/>
    </location>
</feature>
<dbReference type="PANTHER" id="PTHR36394:SF1">
    <property type="entry name" value="OS01G0277700 PROTEIN"/>
    <property type="match status" value="1"/>
</dbReference>
<keyword evidence="3" id="KW-1185">Reference proteome</keyword>
<dbReference type="RefSeq" id="WP_149610546.1">
    <property type="nucleotide sequence ID" value="NZ_VTUX01000002.1"/>
</dbReference>
<sequence>MTPEIWVLCGTAATIAFVHTLMGPDHYLPFVALAKSREWSVARALRTTLLCGAGHIVGSVVLGMVGIYASIQLGALEAIEGFRGDLAAWALVSVGLVWMAWGLRQGYRRHRHAHWHSHGELRHYHDHSHGHEHAHAHGVEEGGRRSVAGWAIFIVFVLGPCEPLIPILMFPAAQESVAGVVAVTGVFALVTILTMLAAVALSVWGLQSVRLPALERYSEAIAGCTIMMCGLSIAVLGL</sequence>
<comment type="caution">
    <text evidence="2">The sequence shown here is derived from an EMBL/GenBank/DDBJ whole genome shotgun (WGS) entry which is preliminary data.</text>
</comment>
<evidence type="ECO:0000256" key="1">
    <source>
        <dbReference type="SAM" id="Phobius"/>
    </source>
</evidence>
<feature type="transmembrane region" description="Helical" evidence="1">
    <location>
        <begin position="49"/>
        <end position="71"/>
    </location>
</feature>
<keyword evidence="1" id="KW-1133">Transmembrane helix</keyword>
<evidence type="ECO:0000313" key="3">
    <source>
        <dbReference type="Proteomes" id="UP000323708"/>
    </source>
</evidence>
<feature type="transmembrane region" description="Helical" evidence="1">
    <location>
        <begin position="176"/>
        <end position="205"/>
    </location>
</feature>
<accession>A0A5B0X5G6</accession>
<dbReference type="PANTHER" id="PTHR36394">
    <property type="entry name" value="OS01G0277700 PROTEIN"/>
    <property type="match status" value="1"/>
</dbReference>
<keyword evidence="1" id="KW-0812">Transmembrane</keyword>
<dbReference type="AlphaFoldDB" id="A0A5B0X5G6"/>
<gene>
    <name evidence="2" type="ORF">F0M18_06280</name>
</gene>
<feature type="transmembrane region" description="Helical" evidence="1">
    <location>
        <begin position="217"/>
        <end position="237"/>
    </location>
</feature>
<reference evidence="2 3" key="1">
    <citation type="submission" date="2019-09" db="EMBL/GenBank/DDBJ databases">
        <authorList>
            <person name="Chen X.-Y."/>
        </authorList>
    </citation>
    <scope>NUCLEOTIDE SEQUENCE [LARGE SCALE GENOMIC DNA]</scope>
    <source>
        <strain evidence="2 3">NY5</strain>
    </source>
</reference>
<protein>
    <recommendedName>
        <fullName evidence="4">Urease accessory protein UreH-like transmembrane domain-containing protein</fullName>
    </recommendedName>
</protein>
<proteinExistence type="predicted"/>
<name>A0A5B0X5G6_9GAMM</name>